<name>A0A3B0SCH8_9ZZZZ</name>
<proteinExistence type="inferred from homology"/>
<dbReference type="EMBL" id="UOEE01000175">
    <property type="protein sequence ID" value="VAV94053.1"/>
    <property type="molecule type" value="Genomic_DNA"/>
</dbReference>
<dbReference type="PANTHER" id="PTHR44196">
    <property type="entry name" value="DEHYDROGENASE/REDUCTASE SDR FAMILY MEMBER 7B"/>
    <property type="match status" value="1"/>
</dbReference>
<dbReference type="Gene3D" id="3.40.50.720">
    <property type="entry name" value="NAD(P)-binding Rossmann-like Domain"/>
    <property type="match status" value="1"/>
</dbReference>
<dbReference type="Pfam" id="PF00106">
    <property type="entry name" value="adh_short"/>
    <property type="match status" value="1"/>
</dbReference>
<dbReference type="PIRSF" id="PIRSF000126">
    <property type="entry name" value="11-beta-HSD1"/>
    <property type="match status" value="1"/>
</dbReference>
<gene>
    <name evidence="3" type="ORF">MNBD_ALPHA06-1238</name>
</gene>
<dbReference type="GO" id="GO:0016020">
    <property type="term" value="C:membrane"/>
    <property type="evidence" value="ECO:0007669"/>
    <property type="project" value="TreeGrafter"/>
</dbReference>
<comment type="similarity">
    <text evidence="1">Belongs to the short-chain dehydrogenases/reductases (SDR) family.</text>
</comment>
<organism evidence="3">
    <name type="scientific">hydrothermal vent metagenome</name>
    <dbReference type="NCBI Taxonomy" id="652676"/>
    <lineage>
        <taxon>unclassified sequences</taxon>
        <taxon>metagenomes</taxon>
        <taxon>ecological metagenomes</taxon>
    </lineage>
</organism>
<dbReference type="PRINTS" id="PR00080">
    <property type="entry name" value="SDRFAMILY"/>
</dbReference>
<dbReference type="PRINTS" id="PR00081">
    <property type="entry name" value="GDHRDH"/>
</dbReference>
<sequence length="260" mass="27564">MITGASSGIGAAFARHAAKLGFDVGLCARRKDRLEALAAELTTKFGAKADVFCRDLARPGAGLALADDLAKQQRQVDVLVNNAGFSIACGFAASNCADQRSFLELTIHTPVELAHALLPHMLAQNWGRIINISSITALSSGGKGHTLYPAAKAFLLKFSQSLNAEVSARGVLVSAVLPGFVATEFQQANGMDSTISAPPKFATQSPEQVVTEAWRRNDKGVEIIVPGLAAKTMALMMGILPESWVRKLTRQIAEDAYVGD</sequence>
<dbReference type="InterPro" id="IPR002347">
    <property type="entry name" value="SDR_fam"/>
</dbReference>
<dbReference type="SUPFAM" id="SSF51735">
    <property type="entry name" value="NAD(P)-binding Rossmann-fold domains"/>
    <property type="match status" value="1"/>
</dbReference>
<evidence type="ECO:0000256" key="2">
    <source>
        <dbReference type="ARBA" id="ARBA00023002"/>
    </source>
</evidence>
<evidence type="ECO:0000313" key="3">
    <source>
        <dbReference type="EMBL" id="VAV94053.1"/>
    </source>
</evidence>
<evidence type="ECO:0000256" key="1">
    <source>
        <dbReference type="ARBA" id="ARBA00006484"/>
    </source>
</evidence>
<dbReference type="PANTHER" id="PTHR44196:SF2">
    <property type="entry name" value="SHORT-CHAIN DEHYDROGENASE-RELATED"/>
    <property type="match status" value="1"/>
</dbReference>
<reference evidence="3" key="1">
    <citation type="submission" date="2018-06" db="EMBL/GenBank/DDBJ databases">
        <authorList>
            <person name="Zhirakovskaya E."/>
        </authorList>
    </citation>
    <scope>NUCLEOTIDE SEQUENCE</scope>
</reference>
<accession>A0A3B0SCH8</accession>
<keyword evidence="2" id="KW-0560">Oxidoreductase</keyword>
<dbReference type="AlphaFoldDB" id="A0A3B0SCH8"/>
<dbReference type="GO" id="GO:0016491">
    <property type="term" value="F:oxidoreductase activity"/>
    <property type="evidence" value="ECO:0007669"/>
    <property type="project" value="UniProtKB-KW"/>
</dbReference>
<protein>
    <submittedName>
        <fullName evidence="3">Uncharacterized protein</fullName>
    </submittedName>
</protein>
<dbReference type="InterPro" id="IPR036291">
    <property type="entry name" value="NAD(P)-bd_dom_sf"/>
</dbReference>